<keyword evidence="4 10" id="KW-0812">Transmembrane</keyword>
<dbReference type="InterPro" id="IPR008969">
    <property type="entry name" value="CarboxyPept-like_regulatory"/>
</dbReference>
<evidence type="ECO:0000256" key="12">
    <source>
        <dbReference type="SAM" id="SignalP"/>
    </source>
</evidence>
<dbReference type="Pfam" id="PF13715">
    <property type="entry name" value="CarbopepD_reg_2"/>
    <property type="match status" value="1"/>
</dbReference>
<dbReference type="EMBL" id="JAFMYU010000002">
    <property type="protein sequence ID" value="MBO0930067.1"/>
    <property type="molecule type" value="Genomic_DNA"/>
</dbReference>
<evidence type="ECO:0000256" key="11">
    <source>
        <dbReference type="RuleBase" id="RU003357"/>
    </source>
</evidence>
<keyword evidence="7 10" id="KW-0472">Membrane</keyword>
<evidence type="ECO:0000256" key="4">
    <source>
        <dbReference type="ARBA" id="ARBA00022692"/>
    </source>
</evidence>
<evidence type="ECO:0000256" key="1">
    <source>
        <dbReference type="ARBA" id="ARBA00004571"/>
    </source>
</evidence>
<dbReference type="SUPFAM" id="SSF49464">
    <property type="entry name" value="Carboxypeptidase regulatory domain-like"/>
    <property type="match status" value="1"/>
</dbReference>
<accession>A0A939JUR8</accession>
<feature type="domain" description="TonB-dependent receptor plug" evidence="14">
    <location>
        <begin position="123"/>
        <end position="231"/>
    </location>
</feature>
<evidence type="ECO:0000256" key="6">
    <source>
        <dbReference type="ARBA" id="ARBA00023077"/>
    </source>
</evidence>
<dbReference type="SUPFAM" id="SSF56935">
    <property type="entry name" value="Porins"/>
    <property type="match status" value="1"/>
</dbReference>
<evidence type="ECO:0000256" key="10">
    <source>
        <dbReference type="PROSITE-ProRule" id="PRU01360"/>
    </source>
</evidence>
<protein>
    <submittedName>
        <fullName evidence="15">TonB-dependent receptor</fullName>
    </submittedName>
</protein>
<evidence type="ECO:0000259" key="14">
    <source>
        <dbReference type="Pfam" id="PF07715"/>
    </source>
</evidence>
<proteinExistence type="inferred from homology"/>
<keyword evidence="5 12" id="KW-0732">Signal</keyword>
<keyword evidence="2 10" id="KW-0813">Transport</keyword>
<comment type="subcellular location">
    <subcellularLocation>
        <location evidence="1 10">Cell outer membrane</location>
        <topology evidence="1 10">Multi-pass membrane protein</topology>
    </subcellularLocation>
</comment>
<evidence type="ECO:0000256" key="5">
    <source>
        <dbReference type="ARBA" id="ARBA00022729"/>
    </source>
</evidence>
<dbReference type="RefSeq" id="WP_207334030.1">
    <property type="nucleotide sequence ID" value="NZ_JAFMYU010000002.1"/>
</dbReference>
<sequence length="741" mass="81377">MVKHLLFALCLLAGAATAGFSQSSPVAFQVLDSLTQQPLMGVTIRTTKAPVVGDITDVAGRAKLTLPTGEATIQISLVGYTTQQRALTIPLSSPDSAIMVRLAAAQEVLEEVTVTSTRTNSRIEDLPIKVEVLGQDDMDEEAAVVPGNVGSILGDISIIHIQRTSLATNNQGVRMQGLDPKYTQILRDGLPLYEGFSGNLGVLQIPPLDLKQVEIVKGSASTLYGGGAIGGLINLVSRRPGVEPELTVVANRSTLRESNLNAYGSKQFTETFGATLFAGYTNQPAVDVNGDGLSDVPLIEQFTIHPRLFYTPNARNRINAGYALVTERRDGGFVSEVGTVPNGANPYFQANKLLRHTGDVTYDHTFGENHTLTLRGTVSTFNRKQNDAGFRFNASQISGYAEASDYLKHGAHTMVTGINLTTEQFTKGFTDGSFLTDFTYNTVGAFVQDDYALSKVVTLQGGLRLDHHNVFGSFFLPRLSILTKPGEHWTIRTSVGTGYKTPNVFANVVTGEPAASTRYRNLLPLAPNIQSERSLGLNMDVAYRGNIGEHFSVQLDQAFFYTYVSNPVVALLAPTIDPDPRPLTELRNAPFNYRSIGTDTYLRMEYDALAFYLGYNHTEARRVDTSTPTYIPFNPRDKFSLTVAYDIEGKWRMGIESSWVGDQYLYNNQSVPNYYFWALAVERMFGPLHIILNAENLFNVQQINLTGPVYAGDVRNPSFAPLWAPQEGRIVNLALKYQLHH</sequence>
<feature type="domain" description="TonB-dependent receptor-like beta-barrel" evidence="13">
    <location>
        <begin position="309"/>
        <end position="681"/>
    </location>
</feature>
<keyword evidence="3 10" id="KW-1134">Transmembrane beta strand</keyword>
<dbReference type="GO" id="GO:0015344">
    <property type="term" value="F:siderophore uptake transmembrane transporter activity"/>
    <property type="evidence" value="ECO:0007669"/>
    <property type="project" value="TreeGrafter"/>
</dbReference>
<gene>
    <name evidence="15" type="ORF">J2I48_03635</name>
</gene>
<evidence type="ECO:0000256" key="9">
    <source>
        <dbReference type="ARBA" id="ARBA00023237"/>
    </source>
</evidence>
<dbReference type="Pfam" id="PF07715">
    <property type="entry name" value="Plug"/>
    <property type="match status" value="1"/>
</dbReference>
<keyword evidence="8 15" id="KW-0675">Receptor</keyword>
<dbReference type="InterPro" id="IPR012910">
    <property type="entry name" value="Plug_dom"/>
</dbReference>
<evidence type="ECO:0000313" key="15">
    <source>
        <dbReference type="EMBL" id="MBO0930067.1"/>
    </source>
</evidence>
<dbReference type="AlphaFoldDB" id="A0A939JUR8"/>
<dbReference type="GO" id="GO:0009279">
    <property type="term" value="C:cell outer membrane"/>
    <property type="evidence" value="ECO:0007669"/>
    <property type="project" value="UniProtKB-SubCell"/>
</dbReference>
<evidence type="ECO:0000256" key="8">
    <source>
        <dbReference type="ARBA" id="ARBA00023170"/>
    </source>
</evidence>
<dbReference type="InterPro" id="IPR037066">
    <property type="entry name" value="Plug_dom_sf"/>
</dbReference>
<dbReference type="Pfam" id="PF00593">
    <property type="entry name" value="TonB_dep_Rec_b-barrel"/>
    <property type="match status" value="1"/>
</dbReference>
<dbReference type="Gene3D" id="2.40.170.20">
    <property type="entry name" value="TonB-dependent receptor, beta-barrel domain"/>
    <property type="match status" value="1"/>
</dbReference>
<keyword evidence="16" id="KW-1185">Reference proteome</keyword>
<name>A0A939JUR8_9BACT</name>
<dbReference type="PANTHER" id="PTHR30069:SF29">
    <property type="entry name" value="HEMOGLOBIN AND HEMOGLOBIN-HAPTOGLOBIN-BINDING PROTEIN 1-RELATED"/>
    <property type="match status" value="1"/>
</dbReference>
<evidence type="ECO:0000256" key="7">
    <source>
        <dbReference type="ARBA" id="ARBA00023136"/>
    </source>
</evidence>
<keyword evidence="6 11" id="KW-0798">TonB box</keyword>
<dbReference type="PROSITE" id="PS52016">
    <property type="entry name" value="TONB_DEPENDENT_REC_3"/>
    <property type="match status" value="1"/>
</dbReference>
<evidence type="ECO:0000256" key="3">
    <source>
        <dbReference type="ARBA" id="ARBA00022452"/>
    </source>
</evidence>
<keyword evidence="9 10" id="KW-0998">Cell outer membrane</keyword>
<evidence type="ECO:0000313" key="16">
    <source>
        <dbReference type="Proteomes" id="UP000664795"/>
    </source>
</evidence>
<comment type="caution">
    <text evidence="15">The sequence shown here is derived from an EMBL/GenBank/DDBJ whole genome shotgun (WGS) entry which is preliminary data.</text>
</comment>
<dbReference type="InterPro" id="IPR039426">
    <property type="entry name" value="TonB-dep_rcpt-like"/>
</dbReference>
<comment type="similarity">
    <text evidence="10 11">Belongs to the TonB-dependent receptor family.</text>
</comment>
<evidence type="ECO:0000259" key="13">
    <source>
        <dbReference type="Pfam" id="PF00593"/>
    </source>
</evidence>
<dbReference type="Gene3D" id="2.170.130.10">
    <property type="entry name" value="TonB-dependent receptor, plug domain"/>
    <property type="match status" value="1"/>
</dbReference>
<dbReference type="InterPro" id="IPR036942">
    <property type="entry name" value="Beta-barrel_TonB_sf"/>
</dbReference>
<feature type="signal peptide" evidence="12">
    <location>
        <begin position="1"/>
        <end position="18"/>
    </location>
</feature>
<dbReference type="InterPro" id="IPR000531">
    <property type="entry name" value="Beta-barrel_TonB"/>
</dbReference>
<evidence type="ECO:0000256" key="2">
    <source>
        <dbReference type="ARBA" id="ARBA00022448"/>
    </source>
</evidence>
<dbReference type="Proteomes" id="UP000664795">
    <property type="component" value="Unassembled WGS sequence"/>
</dbReference>
<feature type="chain" id="PRO_5037543760" evidence="12">
    <location>
        <begin position="19"/>
        <end position="741"/>
    </location>
</feature>
<dbReference type="GO" id="GO:0044718">
    <property type="term" value="P:siderophore transmembrane transport"/>
    <property type="evidence" value="ECO:0007669"/>
    <property type="project" value="TreeGrafter"/>
</dbReference>
<dbReference type="PANTHER" id="PTHR30069">
    <property type="entry name" value="TONB-DEPENDENT OUTER MEMBRANE RECEPTOR"/>
    <property type="match status" value="1"/>
</dbReference>
<dbReference type="Gene3D" id="2.60.40.1120">
    <property type="entry name" value="Carboxypeptidase-like, regulatory domain"/>
    <property type="match status" value="1"/>
</dbReference>
<reference evidence="15 16" key="1">
    <citation type="submission" date="2021-03" db="EMBL/GenBank/DDBJ databases">
        <title>Fibrella sp. HMF5036 genome sequencing and assembly.</title>
        <authorList>
            <person name="Kang H."/>
            <person name="Kim H."/>
            <person name="Bae S."/>
            <person name="Joh K."/>
        </authorList>
    </citation>
    <scope>NUCLEOTIDE SEQUENCE [LARGE SCALE GENOMIC DNA]</scope>
    <source>
        <strain evidence="15 16">HMF5036</strain>
    </source>
</reference>
<organism evidence="15 16">
    <name type="scientific">Fibrella aquatilis</name>
    <dbReference type="NCBI Taxonomy" id="2817059"/>
    <lineage>
        <taxon>Bacteria</taxon>
        <taxon>Pseudomonadati</taxon>
        <taxon>Bacteroidota</taxon>
        <taxon>Cytophagia</taxon>
        <taxon>Cytophagales</taxon>
        <taxon>Spirosomataceae</taxon>
        <taxon>Fibrella</taxon>
    </lineage>
</organism>